<organism evidence="3">
    <name type="scientific">Pandoravirus macleodensis</name>
    <dbReference type="NCBI Taxonomy" id="2107707"/>
    <lineage>
        <taxon>Viruses</taxon>
        <taxon>Pandoravirus</taxon>
    </lineage>
</organism>
<name>A0A2U7UEF3_9VIRU</name>
<accession>A0A2U7UEF3</accession>
<evidence type="ECO:0000256" key="1">
    <source>
        <dbReference type="SAM" id="MobiDB-lite"/>
    </source>
</evidence>
<reference evidence="3" key="1">
    <citation type="journal article" date="2018" name="Nat. Commun.">
        <title>Diversity and evolution of the emerging Pandoraviridae family.</title>
        <authorList>
            <person name="Legendre M."/>
            <person name="Fabre E."/>
            <person name="Poirot O."/>
            <person name="Jeudy S."/>
            <person name="Lartigue A."/>
            <person name="Alempic J.M."/>
            <person name="Beucher L."/>
            <person name="Philippe N."/>
            <person name="Bertaux L."/>
            <person name="Christo-Foroux E."/>
            <person name="Labadie K."/>
            <person name="Coute Y."/>
            <person name="Abergel C."/>
            <person name="Claverie J.M."/>
        </authorList>
    </citation>
    <scope>NUCLEOTIDE SEQUENCE [LARGE SCALE GENOMIC DNA]</scope>
    <source>
        <strain evidence="3">Macleodensis</strain>
    </source>
</reference>
<evidence type="ECO:0000313" key="3">
    <source>
        <dbReference type="EMBL" id="AVK76814.1"/>
    </source>
</evidence>
<evidence type="ECO:0000256" key="2">
    <source>
        <dbReference type="SAM" id="Phobius"/>
    </source>
</evidence>
<gene>
    <name evidence="3" type="ORF">pmac_cds_126</name>
</gene>
<feature type="region of interest" description="Disordered" evidence="1">
    <location>
        <begin position="1"/>
        <end position="22"/>
    </location>
</feature>
<protein>
    <submittedName>
        <fullName evidence="3">Uncharacterized protein</fullName>
    </submittedName>
</protein>
<dbReference type="GeneID" id="36841269"/>
<dbReference type="KEGG" id="vg:36841269"/>
<keyword evidence="2" id="KW-0812">Transmembrane</keyword>
<dbReference type="EMBL" id="MG011691">
    <property type="protein sequence ID" value="AVK76814.1"/>
    <property type="molecule type" value="Genomic_DNA"/>
</dbReference>
<dbReference type="Proteomes" id="UP000249758">
    <property type="component" value="Segment"/>
</dbReference>
<dbReference type="RefSeq" id="YP_009480810.1">
    <property type="nucleotide sequence ID" value="NC_037665.1"/>
</dbReference>
<feature type="transmembrane region" description="Helical" evidence="2">
    <location>
        <begin position="182"/>
        <end position="203"/>
    </location>
</feature>
<proteinExistence type="predicted"/>
<sequence>METATLMSAFTEPRAASDSPATWMHEGDPQRVWIVSCPGTTLPATQQRHVCLTPSAAARRAVRMALVARHRGIGKTVHGLARGRSRLDDIDGVDEEERDAGRDTDRVGNNNNEAFDYAIDLDRLALSAGSLRWWSNSMAPGDVFDFCWYDETRAYDGIGRIECVTSFGDPSATARSSQAHTAWTVVIYGLLITVGLLFVTSLLGGGRRRRC</sequence>
<keyword evidence="2" id="KW-0472">Membrane</keyword>
<keyword evidence="2" id="KW-1133">Transmembrane helix</keyword>